<dbReference type="GO" id="GO:0016539">
    <property type="term" value="P:intein-mediated protein splicing"/>
    <property type="evidence" value="ECO:0007669"/>
    <property type="project" value="InterPro"/>
</dbReference>
<name>A0A2H0UX68_9BACT</name>
<protein>
    <recommendedName>
        <fullName evidence="1">DOD-type homing endonuclease domain-containing protein</fullName>
    </recommendedName>
</protein>
<evidence type="ECO:0000313" key="3">
    <source>
        <dbReference type="Proteomes" id="UP000228906"/>
    </source>
</evidence>
<dbReference type="PROSITE" id="PS50819">
    <property type="entry name" value="INTEIN_ENDONUCLEASE"/>
    <property type="match status" value="1"/>
</dbReference>
<sequence length="340" mass="40253">MAEKNNRKYDKRLIFPVGKQRDFLIKSRQALGISWPEIAKIAKVHNRTIRDWRREKYSIQYRVAKRIECLSKVSLPKEVEIKDPFWYSAKGSDLGWRVVLERYGHVGGDSEYRKKKWREWWEKEGKYNPSCIVAAKVIKKPKFSKKLAEFVGIVMEDGGLTKSQLHVSCNSRDDREYAFFVKNLIENLFDAPVSICYLKYALVMELVVSRKMLVEFCNQKLGLYVGNKLKQGLDVPLWVKQNVNFQKACIRGLFDTDGCLFYERHRIKGKVYSYQRLNFASASPQLRESVHLFLRQLGFSSKIRNNRCVQVEDKREIKRYFDVIGTHNPKHLRRFMEEYR</sequence>
<dbReference type="Proteomes" id="UP000228906">
    <property type="component" value="Unassembled WGS sequence"/>
</dbReference>
<evidence type="ECO:0000313" key="2">
    <source>
        <dbReference type="EMBL" id="PIR91446.1"/>
    </source>
</evidence>
<dbReference type="AlphaFoldDB" id="A0A2H0UX68"/>
<proteinExistence type="predicted"/>
<comment type="caution">
    <text evidence="2">The sequence shown here is derived from an EMBL/GenBank/DDBJ whole genome shotgun (WGS) entry which is preliminary data.</text>
</comment>
<dbReference type="GO" id="GO:0004519">
    <property type="term" value="F:endonuclease activity"/>
    <property type="evidence" value="ECO:0007669"/>
    <property type="project" value="InterPro"/>
</dbReference>
<reference evidence="3" key="1">
    <citation type="submission" date="2017-09" db="EMBL/GenBank/DDBJ databases">
        <title>Depth-based differentiation of microbial function through sediment-hosted aquifers and enrichment of novel symbionts in the deep terrestrial subsurface.</title>
        <authorList>
            <person name="Probst A.J."/>
            <person name="Ladd B."/>
            <person name="Jarett J.K."/>
            <person name="Geller-Mcgrath D.E."/>
            <person name="Sieber C.M.K."/>
            <person name="Emerson J.B."/>
            <person name="Anantharaman K."/>
            <person name="Thomas B.C."/>
            <person name="Malmstrom R."/>
            <person name="Stieglmeier M."/>
            <person name="Klingl A."/>
            <person name="Woyke T."/>
            <person name="Ryan C.M."/>
            <person name="Banfield J.F."/>
        </authorList>
    </citation>
    <scope>NUCLEOTIDE SEQUENCE [LARGE SCALE GENOMIC DNA]</scope>
</reference>
<dbReference type="EMBL" id="PFAV01000034">
    <property type="protein sequence ID" value="PIR91446.1"/>
    <property type="molecule type" value="Genomic_DNA"/>
</dbReference>
<dbReference type="InterPro" id="IPR006142">
    <property type="entry name" value="INTEIN"/>
</dbReference>
<gene>
    <name evidence="2" type="ORF">COU03_02050</name>
</gene>
<dbReference type="SUPFAM" id="SSF55608">
    <property type="entry name" value="Homing endonucleases"/>
    <property type="match status" value="1"/>
</dbReference>
<dbReference type="Gene3D" id="3.10.28.10">
    <property type="entry name" value="Homing endonucleases"/>
    <property type="match status" value="1"/>
</dbReference>
<accession>A0A2H0UX68</accession>
<dbReference type="InterPro" id="IPR004860">
    <property type="entry name" value="LAGLIDADG_dom"/>
</dbReference>
<evidence type="ECO:0000259" key="1">
    <source>
        <dbReference type="PROSITE" id="PS50819"/>
    </source>
</evidence>
<dbReference type="PRINTS" id="PR00379">
    <property type="entry name" value="INTEIN"/>
</dbReference>
<dbReference type="InterPro" id="IPR004042">
    <property type="entry name" value="Intein_endonuc_central"/>
</dbReference>
<dbReference type="InterPro" id="IPR027434">
    <property type="entry name" value="Homing_endonucl"/>
</dbReference>
<feature type="domain" description="DOD-type homing endonuclease" evidence="1">
    <location>
        <begin position="220"/>
        <end position="299"/>
    </location>
</feature>
<organism evidence="2 3">
    <name type="scientific">bacterium (Candidatus Gribaldobacteria) CG10_big_fil_rev_8_21_14_0_10_41_12</name>
    <dbReference type="NCBI Taxonomy" id="2014277"/>
    <lineage>
        <taxon>Bacteria</taxon>
        <taxon>Candidatus Gribaldobacteria</taxon>
    </lineage>
</organism>
<dbReference type="Pfam" id="PF14528">
    <property type="entry name" value="LAGLIDADG_3"/>
    <property type="match status" value="1"/>
</dbReference>